<comment type="cofactor">
    <cofactor evidence="1 14">
        <name>heme</name>
        <dbReference type="ChEBI" id="CHEBI:30413"/>
    </cofactor>
</comment>
<dbReference type="CDD" id="cd08156">
    <property type="entry name" value="catalase_clade_3"/>
    <property type="match status" value="1"/>
</dbReference>
<dbReference type="InterPro" id="IPR002226">
    <property type="entry name" value="Catalase_haem_BS"/>
</dbReference>
<dbReference type="GO" id="GO:0005737">
    <property type="term" value="C:cytoplasm"/>
    <property type="evidence" value="ECO:0007669"/>
    <property type="project" value="TreeGrafter"/>
</dbReference>
<organism evidence="17 18">
    <name type="scientific">Paraburkholderia fungorum</name>
    <dbReference type="NCBI Taxonomy" id="134537"/>
    <lineage>
        <taxon>Bacteria</taxon>
        <taxon>Pseudomonadati</taxon>
        <taxon>Pseudomonadota</taxon>
        <taxon>Betaproteobacteria</taxon>
        <taxon>Burkholderiales</taxon>
        <taxon>Burkholderiaceae</taxon>
        <taxon>Paraburkholderia</taxon>
    </lineage>
</organism>
<evidence type="ECO:0000256" key="7">
    <source>
        <dbReference type="ARBA" id="ARBA00022617"/>
    </source>
</evidence>
<keyword evidence="10 14" id="KW-0408">Iron</keyword>
<reference evidence="18" key="1">
    <citation type="submission" date="2016-10" db="EMBL/GenBank/DDBJ databases">
        <authorList>
            <person name="Varghese N."/>
        </authorList>
    </citation>
    <scope>NUCLEOTIDE SEQUENCE [LARGE SCALE GENOMIC DNA]</scope>
    <source>
        <strain evidence="18">GAS106B</strain>
    </source>
</reference>
<evidence type="ECO:0000259" key="16">
    <source>
        <dbReference type="SMART" id="SM01060"/>
    </source>
</evidence>
<dbReference type="GO" id="GO:0004096">
    <property type="term" value="F:catalase activity"/>
    <property type="evidence" value="ECO:0007669"/>
    <property type="project" value="UniProtKB-EC"/>
</dbReference>
<sequence>MSEQKLTNAAGAPVADNQNSMTAGVRGPVVLQDVWLLEKLAHFDREVIPERRVHAKGAGAFGTLKVTHDISRYTKAKVFAEVGKETPLFMRFSTVAGERGAADAERDVRGFSIKFYTEEGNWDVVGNNTPVFFIRDPLKFPDFIHTQKRDPYTNMRSNVAAWDFWSRHPESLHQVTILMSDRGIPQNFRQMHGFGSHTYSFINASNERFWVKFHFKSMQGIENFTDAEAAQVVAQDRESAQRDLLGNIDAGNFPKWRFAIQIMPEADAATYRFNPFDITKVWSQKDYPLIDVGTIELNRNAQNYFADVEQAAFTPANVVPGIGFSPDRLLQGRLFSYGDTQRYRLGINHHQIPVNASRVANPHSFHRDGGMRVDGNLGGNVNYEPNRFGDFAQDASASEPPLAAGTVDRYDHRADDDYYTQPGMLFALFDDAQRERLFGNIARHIDGVPQDIVARQIEHFRRADPAYAEGVIAALARLQEGRTK</sequence>
<dbReference type="Pfam" id="PF06628">
    <property type="entry name" value="Catalase-rel"/>
    <property type="match status" value="1"/>
</dbReference>
<feature type="domain" description="Catalase core" evidence="16">
    <location>
        <begin position="7"/>
        <end position="392"/>
    </location>
</feature>
<evidence type="ECO:0000256" key="2">
    <source>
        <dbReference type="ARBA" id="ARBA00002974"/>
    </source>
</evidence>
<dbReference type="InterPro" id="IPR010582">
    <property type="entry name" value="Catalase_immune_responsive"/>
</dbReference>
<dbReference type="GO" id="GO:0020037">
    <property type="term" value="F:heme binding"/>
    <property type="evidence" value="ECO:0007669"/>
    <property type="project" value="InterPro"/>
</dbReference>
<dbReference type="RefSeq" id="WP_074763073.1">
    <property type="nucleotide sequence ID" value="NZ_FNKP01000001.1"/>
</dbReference>
<dbReference type="PROSITE" id="PS00438">
    <property type="entry name" value="CATALASE_2"/>
    <property type="match status" value="1"/>
</dbReference>
<feature type="active site" evidence="13">
    <location>
        <position position="54"/>
    </location>
</feature>
<evidence type="ECO:0000256" key="6">
    <source>
        <dbReference type="ARBA" id="ARBA00022559"/>
    </source>
</evidence>
<dbReference type="FunFam" id="2.40.180.10:FF:000001">
    <property type="entry name" value="Catalase"/>
    <property type="match status" value="1"/>
</dbReference>
<keyword evidence="8 14" id="KW-0479">Metal-binding</keyword>
<dbReference type="AlphaFoldDB" id="A0A1H0ZPL3"/>
<comment type="catalytic activity">
    <reaction evidence="12 15">
        <text>2 H2O2 = O2 + 2 H2O</text>
        <dbReference type="Rhea" id="RHEA:20309"/>
        <dbReference type="ChEBI" id="CHEBI:15377"/>
        <dbReference type="ChEBI" id="CHEBI:15379"/>
        <dbReference type="ChEBI" id="CHEBI:16240"/>
        <dbReference type="EC" id="1.11.1.6"/>
    </reaction>
</comment>
<dbReference type="PROSITE" id="PS51402">
    <property type="entry name" value="CATALASE_3"/>
    <property type="match status" value="1"/>
</dbReference>
<evidence type="ECO:0000256" key="9">
    <source>
        <dbReference type="ARBA" id="ARBA00023002"/>
    </source>
</evidence>
<name>A0A1H0ZPL3_9BURK</name>
<feature type="active site" evidence="13">
    <location>
        <position position="127"/>
    </location>
</feature>
<dbReference type="InterPro" id="IPR011614">
    <property type="entry name" value="Catalase_core"/>
</dbReference>
<evidence type="ECO:0000256" key="15">
    <source>
        <dbReference type="RuleBase" id="RU000498"/>
    </source>
</evidence>
<keyword evidence="9 15" id="KW-0560">Oxidoreductase</keyword>
<evidence type="ECO:0000256" key="1">
    <source>
        <dbReference type="ARBA" id="ARBA00001971"/>
    </source>
</evidence>
<keyword evidence="6 15" id="KW-0575">Peroxidase</keyword>
<comment type="function">
    <text evidence="2">Decomposes hydrogen peroxide into water and oxygen; serves to protect cells from the toxic effects of hydrogen peroxide.</text>
</comment>
<dbReference type="SUPFAM" id="SSF56634">
    <property type="entry name" value="Heme-dependent catalase-like"/>
    <property type="match status" value="1"/>
</dbReference>
<dbReference type="EMBL" id="FNKP01000001">
    <property type="protein sequence ID" value="SDQ28976.1"/>
    <property type="molecule type" value="Genomic_DNA"/>
</dbReference>
<evidence type="ECO:0000256" key="4">
    <source>
        <dbReference type="ARBA" id="ARBA00011738"/>
    </source>
</evidence>
<evidence type="ECO:0000256" key="5">
    <source>
        <dbReference type="ARBA" id="ARBA00012314"/>
    </source>
</evidence>
<dbReference type="InterPro" id="IPR020835">
    <property type="entry name" value="Catalase_sf"/>
</dbReference>
<dbReference type="PANTHER" id="PTHR11465:SF61">
    <property type="entry name" value="CATALASE"/>
    <property type="match status" value="1"/>
</dbReference>
<comment type="subunit">
    <text evidence="4">Homodimer.</text>
</comment>
<dbReference type="Pfam" id="PF00199">
    <property type="entry name" value="Catalase"/>
    <property type="match status" value="1"/>
</dbReference>
<dbReference type="EC" id="1.11.1.6" evidence="5 15"/>
<evidence type="ECO:0000313" key="18">
    <source>
        <dbReference type="Proteomes" id="UP000183487"/>
    </source>
</evidence>
<dbReference type="PANTHER" id="PTHR11465">
    <property type="entry name" value="CATALASE"/>
    <property type="match status" value="1"/>
</dbReference>
<dbReference type="Proteomes" id="UP000183487">
    <property type="component" value="Unassembled WGS sequence"/>
</dbReference>
<feature type="binding site" description="axial binding residue" evidence="14">
    <location>
        <position position="337"/>
    </location>
    <ligand>
        <name>heme</name>
        <dbReference type="ChEBI" id="CHEBI:30413"/>
    </ligand>
    <ligandPart>
        <name>Fe</name>
        <dbReference type="ChEBI" id="CHEBI:18248"/>
    </ligandPart>
</feature>
<evidence type="ECO:0000256" key="10">
    <source>
        <dbReference type="ARBA" id="ARBA00023004"/>
    </source>
</evidence>
<protein>
    <recommendedName>
        <fullName evidence="5 15">Catalase</fullName>
        <ecNumber evidence="5 15">1.11.1.6</ecNumber>
    </recommendedName>
</protein>
<evidence type="ECO:0000256" key="12">
    <source>
        <dbReference type="ARBA" id="ARBA00049254"/>
    </source>
</evidence>
<evidence type="ECO:0000256" key="11">
    <source>
        <dbReference type="ARBA" id="ARBA00023324"/>
    </source>
</evidence>
<dbReference type="OrthoDB" id="9761719at2"/>
<dbReference type="GO" id="GO:0046872">
    <property type="term" value="F:metal ion binding"/>
    <property type="evidence" value="ECO:0007669"/>
    <property type="project" value="UniProtKB-KW"/>
</dbReference>
<dbReference type="PROSITE" id="PS00437">
    <property type="entry name" value="CATALASE_1"/>
    <property type="match status" value="1"/>
</dbReference>
<dbReference type="GO" id="GO:0042542">
    <property type="term" value="P:response to hydrogen peroxide"/>
    <property type="evidence" value="ECO:0007669"/>
    <property type="project" value="TreeGrafter"/>
</dbReference>
<keyword evidence="11 15" id="KW-0376">Hydrogen peroxide</keyword>
<evidence type="ECO:0000313" key="17">
    <source>
        <dbReference type="EMBL" id="SDQ28976.1"/>
    </source>
</evidence>
<evidence type="ECO:0000256" key="14">
    <source>
        <dbReference type="PIRSR" id="PIRSR038928-2"/>
    </source>
</evidence>
<dbReference type="Gene3D" id="2.40.180.10">
    <property type="entry name" value="Catalase core domain"/>
    <property type="match status" value="1"/>
</dbReference>
<keyword evidence="18" id="KW-1185">Reference proteome</keyword>
<accession>A0A1H0ZPL3</accession>
<proteinExistence type="inferred from homology"/>
<dbReference type="GO" id="GO:0042744">
    <property type="term" value="P:hydrogen peroxide catabolic process"/>
    <property type="evidence" value="ECO:0007669"/>
    <property type="project" value="UniProtKB-KW"/>
</dbReference>
<dbReference type="PIRSF" id="PIRSF038928">
    <property type="entry name" value="Catalase_clade1-3"/>
    <property type="match status" value="1"/>
</dbReference>
<dbReference type="InterPro" id="IPR040333">
    <property type="entry name" value="Catalase_3"/>
</dbReference>
<keyword evidence="7 14" id="KW-0349">Heme</keyword>
<dbReference type="SMART" id="SM01060">
    <property type="entry name" value="Catalase"/>
    <property type="match status" value="1"/>
</dbReference>
<dbReference type="InterPro" id="IPR024711">
    <property type="entry name" value="Catalase_clade1/3"/>
</dbReference>
<gene>
    <name evidence="17" type="ORF">SAMN05443245_0758</name>
</gene>
<dbReference type="PRINTS" id="PR00067">
    <property type="entry name" value="CATALASE"/>
</dbReference>
<dbReference type="InterPro" id="IPR024708">
    <property type="entry name" value="Catalase_AS"/>
</dbReference>
<evidence type="ECO:0000256" key="13">
    <source>
        <dbReference type="PIRSR" id="PIRSR038928-1"/>
    </source>
</evidence>
<evidence type="ECO:0000256" key="8">
    <source>
        <dbReference type="ARBA" id="ARBA00022723"/>
    </source>
</evidence>
<comment type="similarity">
    <text evidence="3 15">Belongs to the catalase family.</text>
</comment>
<evidence type="ECO:0000256" key="3">
    <source>
        <dbReference type="ARBA" id="ARBA00005329"/>
    </source>
</evidence>
<dbReference type="InterPro" id="IPR018028">
    <property type="entry name" value="Catalase"/>
</dbReference>